<organism evidence="1">
    <name type="scientific">Solibacter usitatus (strain Ellin6076)</name>
    <dbReference type="NCBI Taxonomy" id="234267"/>
    <lineage>
        <taxon>Bacteria</taxon>
        <taxon>Pseudomonadati</taxon>
        <taxon>Acidobacteriota</taxon>
        <taxon>Terriglobia</taxon>
        <taxon>Bryobacterales</taxon>
        <taxon>Solibacteraceae</taxon>
        <taxon>Candidatus Solibacter</taxon>
    </lineage>
</organism>
<dbReference type="InParanoid" id="Q01WW8"/>
<evidence type="ECO:0000313" key="1">
    <source>
        <dbReference type="EMBL" id="ABJ85847.1"/>
    </source>
</evidence>
<sequence length="278" mass="30900">MAVALIFIPAGLAGDPFFVTYTAHMEEKGELEIEFRNVTGKPGENNRFLGSALEFEYGVASRWTSSVYLDGQSTANQSTFLTGYRWENRFRPSPRVHWINPVLYIEYENVNEASRALLEVVGNDGVADLNVPVDQSRRAVRREFDAKLILDSSFKGWTLAENFITEKGVTRGPYEFGYAVGIYRGLNNASSPGRCIFCRSNIQAGVEMYGGLGTSQSFGLRDTSHYVGPAIGWTLSRGVMFKISPNFGLTDTSVPILLRFGVVVEVEDFGDAVKKLFR</sequence>
<protein>
    <submittedName>
        <fullName evidence="1">Uncharacterized protein</fullName>
    </submittedName>
</protein>
<reference evidence="1" key="1">
    <citation type="submission" date="2006-10" db="EMBL/GenBank/DDBJ databases">
        <title>Complete sequence of Solibacter usitatus Ellin6076.</title>
        <authorList>
            <consortium name="US DOE Joint Genome Institute"/>
            <person name="Copeland A."/>
            <person name="Lucas S."/>
            <person name="Lapidus A."/>
            <person name="Barry K."/>
            <person name="Detter J.C."/>
            <person name="Glavina del Rio T."/>
            <person name="Hammon N."/>
            <person name="Israni S."/>
            <person name="Dalin E."/>
            <person name="Tice H."/>
            <person name="Pitluck S."/>
            <person name="Thompson L.S."/>
            <person name="Brettin T."/>
            <person name="Bruce D."/>
            <person name="Han C."/>
            <person name="Tapia R."/>
            <person name="Gilna P."/>
            <person name="Schmutz J."/>
            <person name="Larimer F."/>
            <person name="Land M."/>
            <person name="Hauser L."/>
            <person name="Kyrpides N."/>
            <person name="Mikhailova N."/>
            <person name="Janssen P.H."/>
            <person name="Kuske C.R."/>
            <person name="Richardson P."/>
        </authorList>
    </citation>
    <scope>NUCLEOTIDE SEQUENCE</scope>
    <source>
        <strain evidence="1">Ellin6076</strain>
    </source>
</reference>
<dbReference type="AlphaFoldDB" id="Q01WW8"/>
<dbReference type="eggNOG" id="ENOG502ZJET">
    <property type="taxonomic scope" value="Bacteria"/>
</dbReference>
<accession>Q01WW8</accession>
<dbReference type="EMBL" id="CP000473">
    <property type="protein sequence ID" value="ABJ85847.1"/>
    <property type="molecule type" value="Genomic_DNA"/>
</dbReference>
<dbReference type="STRING" id="234267.Acid_4888"/>
<dbReference type="HOGENOM" id="CLU_1000764_0_0_0"/>
<gene>
    <name evidence="1" type="ordered locus">Acid_4888</name>
</gene>
<proteinExistence type="predicted"/>
<dbReference type="KEGG" id="sus:Acid_4888"/>
<name>Q01WW8_SOLUE</name>